<reference evidence="13 14" key="1">
    <citation type="submission" date="2018-06" db="EMBL/GenBank/DDBJ databases">
        <authorList>
            <consortium name="Pathogen Informatics"/>
            <person name="Doyle S."/>
        </authorList>
    </citation>
    <scope>NUCLEOTIDE SEQUENCE [LARGE SCALE GENOMIC DNA]</scope>
    <source>
        <strain evidence="13 14">NCTC9426</strain>
    </source>
</reference>
<evidence type="ECO:0000256" key="3">
    <source>
        <dbReference type="ARBA" id="ARBA00012511"/>
    </source>
</evidence>
<dbReference type="GO" id="GO:0000287">
    <property type="term" value="F:magnesium ion binding"/>
    <property type="evidence" value="ECO:0007669"/>
    <property type="project" value="InterPro"/>
</dbReference>
<feature type="domain" description="tRNAHis guanylyltransferase catalytic" evidence="11">
    <location>
        <begin position="9"/>
        <end position="130"/>
    </location>
</feature>
<sequence length="251" mass="29155">MRFNELDTRLRQYETLHDSFVLPDVHMVVRLDGRGFTKKADDVWQLNRPFDDTFHHAMTKTTEHLMNTGFRIVYGYTQSDEISLLLHIDDDSFNRKTRKIISLLAGEASGVFSLIMNAPASFDARICELPTQKLVQDYFSWRQEDAHRNGLNTHCYWLLRKQGQSPKASADFLLYKSVGEKHELLFQNGINFNDIPNWQKRGVGIYWQDVQKDGFNPKTGEQTTALRRTLAIDDNLPIYDEYREMIGGMLG</sequence>
<evidence type="ECO:0000256" key="4">
    <source>
        <dbReference type="ARBA" id="ARBA00022679"/>
    </source>
</evidence>
<evidence type="ECO:0000259" key="11">
    <source>
        <dbReference type="Pfam" id="PF04446"/>
    </source>
</evidence>
<dbReference type="GO" id="GO:0006400">
    <property type="term" value="P:tRNA modification"/>
    <property type="evidence" value="ECO:0007669"/>
    <property type="project" value="InterPro"/>
</dbReference>
<evidence type="ECO:0000256" key="10">
    <source>
        <dbReference type="ARBA" id="ARBA00023134"/>
    </source>
</evidence>
<dbReference type="InterPro" id="IPR025845">
    <property type="entry name" value="Thg1_C_dom"/>
</dbReference>
<evidence type="ECO:0000313" key="13">
    <source>
        <dbReference type="EMBL" id="STY94028.1"/>
    </source>
</evidence>
<dbReference type="RefSeq" id="WP_115370120.1">
    <property type="nucleotide sequence ID" value="NZ_UGPZ01000003.1"/>
</dbReference>
<comment type="cofactor">
    <cofactor evidence="1">
        <name>Mg(2+)</name>
        <dbReference type="ChEBI" id="CHEBI:18420"/>
    </cofactor>
</comment>
<dbReference type="GO" id="GO:0005525">
    <property type="term" value="F:GTP binding"/>
    <property type="evidence" value="ECO:0007669"/>
    <property type="project" value="UniProtKB-KW"/>
</dbReference>
<dbReference type="Proteomes" id="UP000254133">
    <property type="component" value="Unassembled WGS sequence"/>
</dbReference>
<keyword evidence="5" id="KW-0819">tRNA processing</keyword>
<accession>A0A378Q1F3</accession>
<dbReference type="PANTHER" id="PTHR12729">
    <property type="entry name" value="TRNA(HIS) GUANYLYLTRANSFERASE-RELATED"/>
    <property type="match status" value="1"/>
</dbReference>
<evidence type="ECO:0000256" key="9">
    <source>
        <dbReference type="ARBA" id="ARBA00022842"/>
    </source>
</evidence>
<keyword evidence="4" id="KW-0808">Transferase</keyword>
<protein>
    <recommendedName>
        <fullName evidence="3">tRNA(His) guanylyltransferase</fullName>
        <ecNumber evidence="3">2.7.7.79</ecNumber>
    </recommendedName>
</protein>
<organism evidence="13 14">
    <name type="scientific">Moraxella bovis</name>
    <dbReference type="NCBI Taxonomy" id="476"/>
    <lineage>
        <taxon>Bacteria</taxon>
        <taxon>Pseudomonadati</taxon>
        <taxon>Pseudomonadota</taxon>
        <taxon>Gammaproteobacteria</taxon>
        <taxon>Moraxellales</taxon>
        <taxon>Moraxellaceae</taxon>
        <taxon>Moraxella</taxon>
    </lineage>
</organism>
<dbReference type="EMBL" id="UGPZ01000003">
    <property type="protein sequence ID" value="STY94028.1"/>
    <property type="molecule type" value="Genomic_DNA"/>
</dbReference>
<evidence type="ECO:0000259" key="12">
    <source>
        <dbReference type="Pfam" id="PF14413"/>
    </source>
</evidence>
<dbReference type="Pfam" id="PF14413">
    <property type="entry name" value="Thg1C"/>
    <property type="match status" value="1"/>
</dbReference>
<evidence type="ECO:0000313" key="14">
    <source>
        <dbReference type="Proteomes" id="UP000254133"/>
    </source>
</evidence>
<dbReference type="InterPro" id="IPR007537">
    <property type="entry name" value="tRNAHis_GuaTrfase_Thg1"/>
</dbReference>
<name>A0A378Q1F3_MORBO</name>
<dbReference type="InterPro" id="IPR024956">
    <property type="entry name" value="tRNAHis_GuaTrfase_cat"/>
</dbReference>
<evidence type="ECO:0000256" key="2">
    <source>
        <dbReference type="ARBA" id="ARBA00010113"/>
    </source>
</evidence>
<dbReference type="PANTHER" id="PTHR12729:SF6">
    <property type="entry name" value="TRNA(HIS) GUANYLYLTRANSFERASE-RELATED"/>
    <property type="match status" value="1"/>
</dbReference>
<evidence type="ECO:0000256" key="1">
    <source>
        <dbReference type="ARBA" id="ARBA00001946"/>
    </source>
</evidence>
<keyword evidence="10" id="KW-0342">GTP-binding</keyword>
<gene>
    <name evidence="13" type="ORF">NCTC9426_02763</name>
</gene>
<keyword evidence="6" id="KW-0548">Nucleotidyltransferase</keyword>
<dbReference type="Gene3D" id="3.30.70.3000">
    <property type="match status" value="1"/>
</dbReference>
<proteinExistence type="inferred from homology"/>
<feature type="domain" description="Thg1 C-terminal" evidence="12">
    <location>
        <begin position="134"/>
        <end position="222"/>
    </location>
</feature>
<evidence type="ECO:0000256" key="7">
    <source>
        <dbReference type="ARBA" id="ARBA00022723"/>
    </source>
</evidence>
<keyword evidence="9" id="KW-0460">Magnesium</keyword>
<dbReference type="AlphaFoldDB" id="A0A378Q1F3"/>
<dbReference type="Pfam" id="PF04446">
    <property type="entry name" value="Thg1"/>
    <property type="match status" value="1"/>
</dbReference>
<keyword evidence="8" id="KW-0547">Nucleotide-binding</keyword>
<evidence type="ECO:0000256" key="8">
    <source>
        <dbReference type="ARBA" id="ARBA00022741"/>
    </source>
</evidence>
<dbReference type="GO" id="GO:0008193">
    <property type="term" value="F:tRNA guanylyltransferase activity"/>
    <property type="evidence" value="ECO:0007669"/>
    <property type="project" value="UniProtKB-EC"/>
</dbReference>
<dbReference type="InterPro" id="IPR038469">
    <property type="entry name" value="tRNAHis_GuaTrfase_Thg1_sf"/>
</dbReference>
<evidence type="ECO:0000256" key="6">
    <source>
        <dbReference type="ARBA" id="ARBA00022695"/>
    </source>
</evidence>
<evidence type="ECO:0000256" key="5">
    <source>
        <dbReference type="ARBA" id="ARBA00022694"/>
    </source>
</evidence>
<keyword evidence="7" id="KW-0479">Metal-binding</keyword>
<dbReference type="EC" id="2.7.7.79" evidence="3"/>
<comment type="similarity">
    <text evidence="2">Belongs to the tRNA(His) guanylyltransferase family.</text>
</comment>